<accession>A0ABT2YIZ2</accession>
<dbReference type="EMBL" id="JAJIRN010000008">
    <property type="protein sequence ID" value="MCV2370019.1"/>
    <property type="molecule type" value="Genomic_DNA"/>
</dbReference>
<evidence type="ECO:0000259" key="1">
    <source>
        <dbReference type="Pfam" id="PF11726"/>
    </source>
</evidence>
<evidence type="ECO:0000313" key="2">
    <source>
        <dbReference type="EMBL" id="MCV2370019.1"/>
    </source>
</evidence>
<reference evidence="2 3" key="1">
    <citation type="submission" date="2021-11" db="EMBL/GenBank/DDBJ databases">
        <authorList>
            <person name="Liang Q."/>
            <person name="Mou H."/>
            <person name="Liu Z."/>
        </authorList>
    </citation>
    <scope>NUCLEOTIDE SEQUENCE [LARGE SCALE GENOMIC DNA]</scope>
    <source>
        <strain evidence="2 3">CHU3</strain>
    </source>
</reference>
<dbReference type="RefSeq" id="WP_263572606.1">
    <property type="nucleotide sequence ID" value="NZ_JAJIRN010000008.1"/>
</dbReference>
<organism evidence="2 3">
    <name type="scientific">Roseateles oligotrophus</name>
    <dbReference type="NCBI Taxonomy" id="1769250"/>
    <lineage>
        <taxon>Bacteria</taxon>
        <taxon>Pseudomonadati</taxon>
        <taxon>Pseudomonadota</taxon>
        <taxon>Betaproteobacteria</taxon>
        <taxon>Burkholderiales</taxon>
        <taxon>Sphaerotilaceae</taxon>
        <taxon>Roseateles</taxon>
    </lineage>
</organism>
<dbReference type="Proteomes" id="UP001209701">
    <property type="component" value="Unassembled WGS sequence"/>
</dbReference>
<protein>
    <submittedName>
        <fullName evidence="2">Inovirus Gp2 family protein</fullName>
    </submittedName>
</protein>
<dbReference type="Pfam" id="PF11726">
    <property type="entry name" value="YagK_YfjJ_C"/>
    <property type="match status" value="1"/>
</dbReference>
<sequence length="414" mass="47661">MLTIKLFGVNKMMLPENTFLLQDDCGKKYILSTDLECLNSLIIFMRAVVYGKDTYIKTAMKSNGKHAAKVSTLGHNLSRLGQYASIFTRDYVFHPIVAFFFAEYRAHEIQRCVDCGPNSHAGNGRTVTDVFDDFVTVMRSHSFETGLKKKISDWESKAKKNLKRVHQFEKQLFARYARLTVIRLDLEHLAATFSTKEIEAFLQETCMQKMNDKDWYWDGGDLSTPKKADVRVSFEEVQRDRERLFANMKGKPSLFRHLVGYVWRIECTPKAGYHLHLALFFNGSQVEKHEWLAHQIGEYWAQEITQGRGRFHNCNMAWDSSSPHYGLGEVNHDDHAKRANLRERVLPYLAKAKQAVHALPYKGCNQFGCGFAHRDRSKGRGRTRTKDVRVHEKPKGARVVARIRNRHSLGAIGT</sequence>
<keyword evidence="3" id="KW-1185">Reference proteome</keyword>
<feature type="domain" description="YagK/YfjJ C-terminal" evidence="1">
    <location>
        <begin position="174"/>
        <end position="369"/>
    </location>
</feature>
<dbReference type="InterPro" id="IPR057271">
    <property type="entry name" value="YagK_YfjJ_C"/>
</dbReference>
<name>A0ABT2YIZ2_9BURK</name>
<proteinExistence type="predicted"/>
<evidence type="ECO:0000313" key="3">
    <source>
        <dbReference type="Proteomes" id="UP001209701"/>
    </source>
</evidence>
<gene>
    <name evidence="2" type="ORF">LNV07_18200</name>
</gene>
<comment type="caution">
    <text evidence="2">The sequence shown here is derived from an EMBL/GenBank/DDBJ whole genome shotgun (WGS) entry which is preliminary data.</text>
</comment>